<protein>
    <recommendedName>
        <fullName evidence="2">Ferrous iron transporter FeoA-like domain-containing protein</fullName>
    </recommendedName>
</protein>
<dbReference type="InterPro" id="IPR008988">
    <property type="entry name" value="Transcriptional_repressor_C"/>
</dbReference>
<dbReference type="InterPro" id="IPR007167">
    <property type="entry name" value="Fe-transptr_FeoA-like"/>
</dbReference>
<proteinExistence type="predicted"/>
<dbReference type="SMART" id="SM00899">
    <property type="entry name" value="FeoA"/>
    <property type="match status" value="1"/>
</dbReference>
<gene>
    <name evidence="3" type="ORF">SDC9_173878</name>
</gene>
<dbReference type="Gene3D" id="2.30.30.90">
    <property type="match status" value="1"/>
</dbReference>
<name>A0A645GS47_9ZZZZ</name>
<dbReference type="InterPro" id="IPR052713">
    <property type="entry name" value="FeoA"/>
</dbReference>
<feature type="domain" description="Ferrous iron transporter FeoA-like" evidence="2">
    <location>
        <begin position="16"/>
        <end position="88"/>
    </location>
</feature>
<accession>A0A645GS47</accession>
<dbReference type="PANTHER" id="PTHR42954:SF2">
    <property type="entry name" value="FE(2+) TRANSPORT PROTEIN A"/>
    <property type="match status" value="1"/>
</dbReference>
<evidence type="ECO:0000256" key="1">
    <source>
        <dbReference type="ARBA" id="ARBA00023004"/>
    </source>
</evidence>
<evidence type="ECO:0000259" key="2">
    <source>
        <dbReference type="SMART" id="SM00899"/>
    </source>
</evidence>
<evidence type="ECO:0000313" key="3">
    <source>
        <dbReference type="EMBL" id="MPN26453.1"/>
    </source>
</evidence>
<dbReference type="SUPFAM" id="SSF50037">
    <property type="entry name" value="C-terminal domain of transcriptional repressors"/>
    <property type="match status" value="1"/>
</dbReference>
<dbReference type="AlphaFoldDB" id="A0A645GS47"/>
<dbReference type="Pfam" id="PF04023">
    <property type="entry name" value="FeoA"/>
    <property type="match status" value="1"/>
</dbReference>
<organism evidence="3">
    <name type="scientific">bioreactor metagenome</name>
    <dbReference type="NCBI Taxonomy" id="1076179"/>
    <lineage>
        <taxon>unclassified sequences</taxon>
        <taxon>metagenomes</taxon>
        <taxon>ecological metagenomes</taxon>
    </lineage>
</organism>
<dbReference type="EMBL" id="VSSQ01075988">
    <property type="protein sequence ID" value="MPN26453.1"/>
    <property type="molecule type" value="Genomic_DNA"/>
</dbReference>
<comment type="caution">
    <text evidence="3">The sequence shown here is derived from an EMBL/GenBank/DDBJ whole genome shotgun (WGS) entry which is preliminary data.</text>
</comment>
<dbReference type="PANTHER" id="PTHR42954">
    <property type="entry name" value="FE(2+) TRANSPORT PROTEIN A"/>
    <property type="match status" value="1"/>
</dbReference>
<dbReference type="InterPro" id="IPR038157">
    <property type="entry name" value="FeoA_core_dom"/>
</dbReference>
<dbReference type="GO" id="GO:0046914">
    <property type="term" value="F:transition metal ion binding"/>
    <property type="evidence" value="ECO:0007669"/>
    <property type="project" value="InterPro"/>
</dbReference>
<sequence length="89" mass="9603">MPKLSTVIDENDEELVALSKLPVGQAAVVVKVDENLRGIKKFADLGLVPGTLLQLEGHAPFGDLLRVRIMGSSLSLRARDAAFIHVKLT</sequence>
<reference evidence="3" key="1">
    <citation type="submission" date="2019-08" db="EMBL/GenBank/DDBJ databases">
        <authorList>
            <person name="Kucharzyk K."/>
            <person name="Murdoch R.W."/>
            <person name="Higgins S."/>
            <person name="Loffler F."/>
        </authorList>
    </citation>
    <scope>NUCLEOTIDE SEQUENCE</scope>
</reference>
<keyword evidence="1" id="KW-0408">Iron</keyword>